<gene>
    <name evidence="2" type="ORF">PLBR_LOCUS7851</name>
</gene>
<evidence type="ECO:0000313" key="3">
    <source>
        <dbReference type="Proteomes" id="UP000290189"/>
    </source>
</evidence>
<proteinExistence type="predicted"/>
<keyword evidence="1" id="KW-1133">Transmembrane helix</keyword>
<feature type="transmembrane region" description="Helical" evidence="1">
    <location>
        <begin position="62"/>
        <end position="84"/>
    </location>
</feature>
<protein>
    <recommendedName>
        <fullName evidence="4">YhfC family intramembrane metalloprotease</fullName>
    </recommendedName>
</protein>
<dbReference type="Pfam" id="PF10086">
    <property type="entry name" value="YhfC"/>
    <property type="match status" value="1"/>
</dbReference>
<keyword evidence="2" id="KW-0496">Mitochondrion</keyword>
<dbReference type="EMBL" id="OVEO01000015">
    <property type="protein sequence ID" value="SPR00636.1"/>
    <property type="molecule type" value="Genomic_DNA"/>
</dbReference>
<evidence type="ECO:0000313" key="2">
    <source>
        <dbReference type="EMBL" id="SPR00636.1"/>
    </source>
</evidence>
<dbReference type="Proteomes" id="UP000290189">
    <property type="component" value="Unassembled WGS sequence"/>
</dbReference>
<keyword evidence="1" id="KW-0472">Membrane</keyword>
<geneLocation type="mitochondrion" evidence="2"/>
<feature type="transmembrane region" description="Helical" evidence="1">
    <location>
        <begin position="36"/>
        <end position="56"/>
    </location>
</feature>
<keyword evidence="1" id="KW-0812">Transmembrane</keyword>
<reference evidence="2 3" key="1">
    <citation type="submission" date="2018-03" db="EMBL/GenBank/DDBJ databases">
        <authorList>
            <person name="Fogelqvist J."/>
        </authorList>
    </citation>
    <scope>NUCLEOTIDE SEQUENCE [LARGE SCALE GENOMIC DNA]</scope>
</reference>
<sequence length="264" mass="27712">MGPPGEHEPADLPEPQQAAGGAVGVAAASVHWRIGVTLLVLGIPVLYAVAFQLAGLPFSAGMFGYGALGWYIALLARVPVGLLLKRLRVGDRRASTLLMPAMSGPAEEVTRCVLVYVVPGATTFRRAASIGIGWSAVEIVFGIVQGVVAQRLLSRTDAKGDEARARLTDVMGDEAMRNALDPSPAAMCLGALERVSATSFHIAMTLLIARSPYFAILTIPLHSATNLTMMAMVKRCTMATAEAVFFVYTTAVLTAAILAQAMSG</sequence>
<name>A0A3P3YKA8_PLABS</name>
<dbReference type="InterPro" id="IPR011397">
    <property type="entry name" value="YhfC"/>
</dbReference>
<organism evidence="2 3">
    <name type="scientific">Plasmodiophora brassicae</name>
    <name type="common">Clubroot disease agent</name>
    <dbReference type="NCBI Taxonomy" id="37360"/>
    <lineage>
        <taxon>Eukaryota</taxon>
        <taxon>Sar</taxon>
        <taxon>Rhizaria</taxon>
        <taxon>Endomyxa</taxon>
        <taxon>Phytomyxea</taxon>
        <taxon>Plasmodiophorida</taxon>
        <taxon>Plasmodiophoridae</taxon>
        <taxon>Plasmodiophora</taxon>
    </lineage>
</organism>
<dbReference type="AlphaFoldDB" id="A0A3P3YKA8"/>
<evidence type="ECO:0000256" key="1">
    <source>
        <dbReference type="SAM" id="Phobius"/>
    </source>
</evidence>
<evidence type="ECO:0008006" key="4">
    <source>
        <dbReference type="Google" id="ProtNLM"/>
    </source>
</evidence>
<accession>A0A3P3YKA8</accession>
<feature type="transmembrane region" description="Helical" evidence="1">
    <location>
        <begin position="239"/>
        <end position="262"/>
    </location>
</feature>